<accession>A0A517WAS4</accession>
<sequence>MKFLLDINKLMFFSNHRYTFRSTFLVAGSILILMLAITGCERTANQPELSTDATWEEVLKQARGQTVKMAMWDGDPLINAYIRDYVTPELQQQFGVTLETIGGQGSNLVSKLMVDLEAGRTTGDFDVMWINGETFYQLREMKVLYGPFTERLPNNQYIDWGNPFIAVDFQQPVDGYECPWGNVQLALIYDSEAISEPPRTKEALATWIKQHPGRFTFDNSFTGMTFLKSLLIEFAGGPAALKGPFNDEAYETASTQLWDWVRDVQPFLWREGKTFPEGVAQLHQLFSNDEVDFTMSNNDGEVDNKVLQGVLPKTARGYVLESGTIRNSHYLGIPVNAPHKAAALVLCNFLISPEAQLKKATPEVWGDGTVLSTKLLPEEWKAKFEQIPGRERIAPRSELEKQALMEPVSEIMVRLHADFREKIIEHASE</sequence>
<dbReference type="EMBL" id="CP036347">
    <property type="protein sequence ID" value="QDU02357.1"/>
    <property type="molecule type" value="Genomic_DNA"/>
</dbReference>
<dbReference type="Gene3D" id="3.40.190.10">
    <property type="entry name" value="Periplasmic binding protein-like II"/>
    <property type="match status" value="2"/>
</dbReference>
<dbReference type="PANTHER" id="PTHR42779">
    <property type="entry name" value="PROTEIN YNJB"/>
    <property type="match status" value="1"/>
</dbReference>
<dbReference type="Pfam" id="PF13416">
    <property type="entry name" value="SBP_bac_8"/>
    <property type="match status" value="1"/>
</dbReference>
<dbReference type="SUPFAM" id="SSF53850">
    <property type="entry name" value="Periplasmic binding protein-like II"/>
    <property type="match status" value="1"/>
</dbReference>
<dbReference type="AlphaFoldDB" id="A0A517WAS4"/>
<dbReference type="PIRSF" id="PIRSF029172">
    <property type="entry name" value="UCP029172_ABC_sbc_YnjB"/>
    <property type="match status" value="1"/>
</dbReference>
<proteinExistence type="predicted"/>
<reference evidence="1 2" key="1">
    <citation type="submission" date="2019-02" db="EMBL/GenBank/DDBJ databases">
        <title>Deep-cultivation of Planctomycetes and their phenomic and genomic characterization uncovers novel biology.</title>
        <authorList>
            <person name="Wiegand S."/>
            <person name="Jogler M."/>
            <person name="Boedeker C."/>
            <person name="Pinto D."/>
            <person name="Vollmers J."/>
            <person name="Rivas-Marin E."/>
            <person name="Kohn T."/>
            <person name="Peeters S.H."/>
            <person name="Heuer A."/>
            <person name="Rast P."/>
            <person name="Oberbeckmann S."/>
            <person name="Bunk B."/>
            <person name="Jeske O."/>
            <person name="Meyerdierks A."/>
            <person name="Storesund J.E."/>
            <person name="Kallscheuer N."/>
            <person name="Luecker S."/>
            <person name="Lage O.M."/>
            <person name="Pohl T."/>
            <person name="Merkel B.J."/>
            <person name="Hornburger P."/>
            <person name="Mueller R.-W."/>
            <person name="Bruemmer F."/>
            <person name="Labrenz M."/>
            <person name="Spormann A.M."/>
            <person name="Op den Camp H."/>
            <person name="Overmann J."/>
            <person name="Amann R."/>
            <person name="Jetten M.S.M."/>
            <person name="Mascher T."/>
            <person name="Medema M.H."/>
            <person name="Devos D.P."/>
            <person name="Kaster A.-K."/>
            <person name="Ovreas L."/>
            <person name="Rohde M."/>
            <person name="Galperin M.Y."/>
            <person name="Jogler C."/>
        </authorList>
    </citation>
    <scope>NUCLEOTIDE SEQUENCE [LARGE SCALE GENOMIC DNA]</scope>
    <source>
        <strain evidence="1 2">V6</strain>
    </source>
</reference>
<evidence type="ECO:0000313" key="2">
    <source>
        <dbReference type="Proteomes" id="UP000320722"/>
    </source>
</evidence>
<gene>
    <name evidence="1" type="ORF">V6x_20590</name>
</gene>
<dbReference type="PANTHER" id="PTHR42779:SF1">
    <property type="entry name" value="PROTEIN YNJB"/>
    <property type="match status" value="1"/>
</dbReference>
<dbReference type="InterPro" id="IPR006059">
    <property type="entry name" value="SBP"/>
</dbReference>
<dbReference type="NCBIfam" id="NF008633">
    <property type="entry name" value="PRK11622.1"/>
    <property type="match status" value="1"/>
</dbReference>
<dbReference type="RefSeq" id="WP_232105059.1">
    <property type="nucleotide sequence ID" value="NZ_CP036347.1"/>
</dbReference>
<organism evidence="1 2">
    <name type="scientific">Gimesia chilikensis</name>
    <dbReference type="NCBI Taxonomy" id="2605989"/>
    <lineage>
        <taxon>Bacteria</taxon>
        <taxon>Pseudomonadati</taxon>
        <taxon>Planctomycetota</taxon>
        <taxon>Planctomycetia</taxon>
        <taxon>Planctomycetales</taxon>
        <taxon>Planctomycetaceae</taxon>
        <taxon>Gimesia</taxon>
    </lineage>
</organism>
<evidence type="ECO:0000313" key="1">
    <source>
        <dbReference type="EMBL" id="QDU02357.1"/>
    </source>
</evidence>
<dbReference type="InterPro" id="IPR027020">
    <property type="entry name" value="YnjB"/>
</dbReference>
<dbReference type="Proteomes" id="UP000320722">
    <property type="component" value="Chromosome"/>
</dbReference>
<evidence type="ECO:0008006" key="3">
    <source>
        <dbReference type="Google" id="ProtNLM"/>
    </source>
</evidence>
<protein>
    <recommendedName>
        <fullName evidence="3">ABC transporter substrate-binding protein</fullName>
    </recommendedName>
</protein>
<name>A0A517WAS4_9PLAN</name>